<organism evidence="2">
    <name type="scientific">Candidatus Kentrum sp. FW</name>
    <dbReference type="NCBI Taxonomy" id="2126338"/>
    <lineage>
        <taxon>Bacteria</taxon>
        <taxon>Pseudomonadati</taxon>
        <taxon>Pseudomonadota</taxon>
        <taxon>Gammaproteobacteria</taxon>
        <taxon>Candidatus Kentrum</taxon>
    </lineage>
</organism>
<evidence type="ECO:0000313" key="2">
    <source>
        <dbReference type="EMBL" id="VFJ43862.1"/>
    </source>
</evidence>
<accession>A0A450RXL5</accession>
<evidence type="ECO:0000256" key="1">
    <source>
        <dbReference type="SAM" id="MobiDB-lite"/>
    </source>
</evidence>
<feature type="compositionally biased region" description="Basic residues" evidence="1">
    <location>
        <begin position="1"/>
        <end position="11"/>
    </location>
</feature>
<sequence>MYSKAAKRRVKPYRELSRPDSEVPISGGAVPNPDGEDPGLDDGLPNSGGRLPKFTAELLKSDVELPKSDAKVRKSDVEHRGLDAGLPKLDDTVPIRDEEDRKCTGRLPRPMALAANPAKQSGQDQSGTKQ</sequence>
<feature type="compositionally biased region" description="Basic and acidic residues" evidence="1">
    <location>
        <begin position="59"/>
        <end position="103"/>
    </location>
</feature>
<dbReference type="EMBL" id="CAADEW010000005">
    <property type="protein sequence ID" value="VFJ43862.1"/>
    <property type="molecule type" value="Genomic_DNA"/>
</dbReference>
<proteinExistence type="predicted"/>
<dbReference type="AlphaFoldDB" id="A0A450RXL5"/>
<feature type="compositionally biased region" description="Basic and acidic residues" evidence="1">
    <location>
        <begin position="12"/>
        <end position="21"/>
    </location>
</feature>
<feature type="region of interest" description="Disordered" evidence="1">
    <location>
        <begin position="1"/>
        <end position="130"/>
    </location>
</feature>
<reference evidence="2" key="1">
    <citation type="submission" date="2019-02" db="EMBL/GenBank/DDBJ databases">
        <authorList>
            <person name="Gruber-Vodicka R. H."/>
            <person name="Seah K. B. B."/>
        </authorList>
    </citation>
    <scope>NUCLEOTIDE SEQUENCE</scope>
    <source>
        <strain evidence="2">BECK_BZ15</strain>
    </source>
</reference>
<feature type="compositionally biased region" description="Polar residues" evidence="1">
    <location>
        <begin position="118"/>
        <end position="130"/>
    </location>
</feature>
<protein>
    <submittedName>
        <fullName evidence="2">Uncharacterized protein</fullName>
    </submittedName>
</protein>
<name>A0A450RXL5_9GAMM</name>
<gene>
    <name evidence="2" type="ORF">BECKFW1821A_GA0114235_100552</name>
</gene>